<feature type="non-terminal residue" evidence="2">
    <location>
        <position position="95"/>
    </location>
</feature>
<gene>
    <name evidence="2" type="ORF">BT96DRAFT_760761</name>
</gene>
<name>A0A6A4GB67_9AGAR</name>
<dbReference type="SUPFAM" id="SSF53098">
    <property type="entry name" value="Ribonuclease H-like"/>
    <property type="match status" value="1"/>
</dbReference>
<sequence>FRLTIQWTPGHVGVEGDEKADELAKRAAEGEYTPLTDPNSCLSHPLPSSHAAMVAAFTKHTRTSWAKEWNSSSQDRHLKRFDTGLPSSSFYKLYD</sequence>
<dbReference type="GO" id="GO:0003676">
    <property type="term" value="F:nucleic acid binding"/>
    <property type="evidence" value="ECO:0007669"/>
    <property type="project" value="InterPro"/>
</dbReference>
<feature type="non-terminal residue" evidence="2">
    <location>
        <position position="1"/>
    </location>
</feature>
<protein>
    <recommendedName>
        <fullName evidence="1">RNase H type-1 domain-containing protein</fullName>
    </recommendedName>
</protein>
<proteinExistence type="predicted"/>
<reference evidence="2" key="1">
    <citation type="journal article" date="2019" name="Environ. Microbiol.">
        <title>Fungal ecological strategies reflected in gene transcription - a case study of two litter decomposers.</title>
        <authorList>
            <person name="Barbi F."/>
            <person name="Kohler A."/>
            <person name="Barry K."/>
            <person name="Baskaran P."/>
            <person name="Daum C."/>
            <person name="Fauchery L."/>
            <person name="Ihrmark K."/>
            <person name="Kuo A."/>
            <person name="LaButti K."/>
            <person name="Lipzen A."/>
            <person name="Morin E."/>
            <person name="Grigoriev I.V."/>
            <person name="Henrissat B."/>
            <person name="Lindahl B."/>
            <person name="Martin F."/>
        </authorList>
    </citation>
    <scope>NUCLEOTIDE SEQUENCE</scope>
    <source>
        <strain evidence="2">JB14</strain>
    </source>
</reference>
<dbReference type="InterPro" id="IPR036397">
    <property type="entry name" value="RNaseH_sf"/>
</dbReference>
<evidence type="ECO:0000313" key="2">
    <source>
        <dbReference type="EMBL" id="KAE9382733.1"/>
    </source>
</evidence>
<evidence type="ECO:0000313" key="3">
    <source>
        <dbReference type="Proteomes" id="UP000799118"/>
    </source>
</evidence>
<dbReference type="InterPro" id="IPR012337">
    <property type="entry name" value="RNaseH-like_sf"/>
</dbReference>
<dbReference type="AlphaFoldDB" id="A0A6A4GB67"/>
<feature type="domain" description="RNase H type-1" evidence="1">
    <location>
        <begin position="1"/>
        <end position="29"/>
    </location>
</feature>
<dbReference type="GO" id="GO:0004523">
    <property type="term" value="F:RNA-DNA hybrid ribonuclease activity"/>
    <property type="evidence" value="ECO:0007669"/>
    <property type="project" value="InterPro"/>
</dbReference>
<dbReference type="PROSITE" id="PS50879">
    <property type="entry name" value="RNASE_H_1"/>
    <property type="match status" value="1"/>
</dbReference>
<dbReference type="EMBL" id="ML771055">
    <property type="protein sequence ID" value="KAE9382733.1"/>
    <property type="molecule type" value="Genomic_DNA"/>
</dbReference>
<evidence type="ECO:0000259" key="1">
    <source>
        <dbReference type="PROSITE" id="PS50879"/>
    </source>
</evidence>
<dbReference type="Gene3D" id="3.30.420.10">
    <property type="entry name" value="Ribonuclease H-like superfamily/Ribonuclease H"/>
    <property type="match status" value="1"/>
</dbReference>
<dbReference type="Proteomes" id="UP000799118">
    <property type="component" value="Unassembled WGS sequence"/>
</dbReference>
<dbReference type="InterPro" id="IPR002156">
    <property type="entry name" value="RNaseH_domain"/>
</dbReference>
<keyword evidence="3" id="KW-1185">Reference proteome</keyword>
<organism evidence="2 3">
    <name type="scientific">Gymnopus androsaceus JB14</name>
    <dbReference type="NCBI Taxonomy" id="1447944"/>
    <lineage>
        <taxon>Eukaryota</taxon>
        <taxon>Fungi</taxon>
        <taxon>Dikarya</taxon>
        <taxon>Basidiomycota</taxon>
        <taxon>Agaricomycotina</taxon>
        <taxon>Agaricomycetes</taxon>
        <taxon>Agaricomycetidae</taxon>
        <taxon>Agaricales</taxon>
        <taxon>Marasmiineae</taxon>
        <taxon>Omphalotaceae</taxon>
        <taxon>Gymnopus</taxon>
    </lineage>
</organism>
<dbReference type="OrthoDB" id="3265515at2759"/>
<accession>A0A6A4GB67</accession>